<dbReference type="GO" id="GO:0006099">
    <property type="term" value="P:tricarboxylic acid cycle"/>
    <property type="evidence" value="ECO:0007669"/>
    <property type="project" value="TreeGrafter"/>
</dbReference>
<dbReference type="SUPFAM" id="SSF51735">
    <property type="entry name" value="NAD(P)-binding Rossmann-fold domains"/>
    <property type="match status" value="1"/>
</dbReference>
<keyword evidence="2" id="KW-0547">Nucleotide-binding</keyword>
<dbReference type="PRINTS" id="PR01798">
    <property type="entry name" value="SCOASYNTHASE"/>
</dbReference>
<evidence type="ECO:0000313" key="6">
    <source>
        <dbReference type="Proteomes" id="UP000177001"/>
    </source>
</evidence>
<dbReference type="Gene3D" id="3.40.50.720">
    <property type="entry name" value="NAD(P)-binding Rossmann-like Domain"/>
    <property type="match status" value="1"/>
</dbReference>
<dbReference type="GO" id="GO:0004776">
    <property type="term" value="F:succinate-CoA ligase (GDP-forming) activity"/>
    <property type="evidence" value="ECO:0007669"/>
    <property type="project" value="TreeGrafter"/>
</dbReference>
<dbReference type="InterPro" id="IPR036291">
    <property type="entry name" value="NAD(P)-bd_dom_sf"/>
</dbReference>
<dbReference type="GO" id="GO:0004775">
    <property type="term" value="F:succinate-CoA ligase (ADP-forming) activity"/>
    <property type="evidence" value="ECO:0007669"/>
    <property type="project" value="TreeGrafter"/>
</dbReference>
<organism evidence="5 6">
    <name type="scientific">Candidatus Nomurabacteria bacterium RIFCSPLOWO2_01_FULL_36_16</name>
    <dbReference type="NCBI Taxonomy" id="1801767"/>
    <lineage>
        <taxon>Bacteria</taxon>
        <taxon>Candidatus Nomuraibacteriota</taxon>
    </lineage>
</organism>
<dbReference type="SMART" id="SM00881">
    <property type="entry name" value="CoA_binding"/>
    <property type="match status" value="1"/>
</dbReference>
<dbReference type="InterPro" id="IPR005810">
    <property type="entry name" value="CoA_lig_alpha"/>
</dbReference>
<dbReference type="GO" id="GO:0000166">
    <property type="term" value="F:nucleotide binding"/>
    <property type="evidence" value="ECO:0007669"/>
    <property type="project" value="UniProtKB-KW"/>
</dbReference>
<reference evidence="5 6" key="1">
    <citation type="journal article" date="2016" name="Nat. Commun.">
        <title>Thousands of microbial genomes shed light on interconnected biogeochemical processes in an aquifer system.</title>
        <authorList>
            <person name="Anantharaman K."/>
            <person name="Brown C.T."/>
            <person name="Hug L.A."/>
            <person name="Sharon I."/>
            <person name="Castelle C.J."/>
            <person name="Probst A.J."/>
            <person name="Thomas B.C."/>
            <person name="Singh A."/>
            <person name="Wilkins M.J."/>
            <person name="Karaoz U."/>
            <person name="Brodie E.L."/>
            <person name="Williams K.H."/>
            <person name="Hubbard S.S."/>
            <person name="Banfield J.F."/>
        </authorList>
    </citation>
    <scope>NUCLEOTIDE SEQUENCE [LARGE SCALE GENOMIC DNA]</scope>
</reference>
<evidence type="ECO:0000259" key="4">
    <source>
        <dbReference type="SMART" id="SM00881"/>
    </source>
</evidence>
<dbReference type="GO" id="GO:0009361">
    <property type="term" value="C:succinate-CoA ligase complex (ADP-forming)"/>
    <property type="evidence" value="ECO:0007669"/>
    <property type="project" value="TreeGrafter"/>
</dbReference>
<name>A0A1F6X000_9BACT</name>
<dbReference type="InterPro" id="IPR005811">
    <property type="entry name" value="SUCC_ACL_C"/>
</dbReference>
<evidence type="ECO:0000256" key="3">
    <source>
        <dbReference type="PIRSR" id="PIRSR001553-1"/>
    </source>
</evidence>
<comment type="caution">
    <text evidence="5">The sequence shown here is derived from an EMBL/GenBank/DDBJ whole genome shotgun (WGS) entry which is preliminary data.</text>
</comment>
<keyword evidence="1" id="KW-0436">Ligase</keyword>
<gene>
    <name evidence="5" type="ORF">A3A91_02245</name>
</gene>
<evidence type="ECO:0000256" key="2">
    <source>
        <dbReference type="ARBA" id="ARBA00022741"/>
    </source>
</evidence>
<protein>
    <recommendedName>
        <fullName evidence="4">CoA-binding domain-containing protein</fullName>
    </recommendedName>
</protein>
<dbReference type="Pfam" id="PF02629">
    <property type="entry name" value="CoA_binding"/>
    <property type="match status" value="1"/>
</dbReference>
<dbReference type="InterPro" id="IPR016102">
    <property type="entry name" value="Succinyl-CoA_synth-like"/>
</dbReference>
<dbReference type="Proteomes" id="UP000177001">
    <property type="component" value="Unassembled WGS sequence"/>
</dbReference>
<dbReference type="SUPFAM" id="SSF52210">
    <property type="entry name" value="Succinyl-CoA synthetase domains"/>
    <property type="match status" value="1"/>
</dbReference>
<evidence type="ECO:0000313" key="5">
    <source>
        <dbReference type="EMBL" id="OGI87295.1"/>
    </source>
</evidence>
<evidence type="ECO:0000256" key="1">
    <source>
        <dbReference type="ARBA" id="ARBA00022598"/>
    </source>
</evidence>
<dbReference type="PANTHER" id="PTHR11117:SF2">
    <property type="entry name" value="SUCCINATE--COA LIGASE [ADP_GDP-FORMING] SUBUNIT ALPHA, MITOCHONDRIAL"/>
    <property type="match status" value="1"/>
</dbReference>
<dbReference type="Gene3D" id="3.40.50.261">
    <property type="entry name" value="Succinyl-CoA synthetase domains"/>
    <property type="match status" value="1"/>
</dbReference>
<feature type="active site" description="Tele-phosphohistidine intermediate" evidence="3">
    <location>
        <position position="256"/>
    </location>
</feature>
<proteinExistence type="predicted"/>
<feature type="domain" description="CoA-binding" evidence="4">
    <location>
        <begin position="4"/>
        <end position="101"/>
    </location>
</feature>
<dbReference type="PANTHER" id="PTHR11117">
    <property type="entry name" value="SUCCINYL-COA LIGASE SUBUNIT ALPHA"/>
    <property type="match status" value="1"/>
</dbReference>
<accession>A0A1F6X000</accession>
<dbReference type="Pfam" id="PF00549">
    <property type="entry name" value="Ligase_CoA"/>
    <property type="match status" value="1"/>
</dbReference>
<dbReference type="InterPro" id="IPR003781">
    <property type="entry name" value="CoA-bd"/>
</dbReference>
<sequence>MSILIDKNTKVLIQGITGVEGSRACREMLLYGTKVLAGVRPGAGGEFVESVPVYDTVEEALKYHPQINASLIIVPAKNVKDAALEAIFAKIPLINILTEYVPPIDSSVIMAWAKKYKTRIVGCSSIGIISPSKSKIGSIGSAEIRHIFKKGPIGIISKSGGMTAELAVVLGKHGLGQSTVVGIGADTICGSDFVDILKLFEKDTETKATVIFGEVGGVSEELVAEYVKNKKIKKPIVALIGGKFTHILPSGTVLGHAGAIVSHGKGGYDSKIKALQKSGVTLANTPEEIPLLLKKILKIKTITK</sequence>
<dbReference type="PIRSF" id="PIRSF001553">
    <property type="entry name" value="SucCS_alpha"/>
    <property type="match status" value="1"/>
</dbReference>
<dbReference type="AlphaFoldDB" id="A0A1F6X000"/>
<dbReference type="EMBL" id="MFUR01000003">
    <property type="protein sequence ID" value="OGI87295.1"/>
    <property type="molecule type" value="Genomic_DNA"/>
</dbReference>